<keyword evidence="3 5" id="KW-0732">Signal</keyword>
<dbReference type="Gene3D" id="3.40.50.1980">
    <property type="entry name" value="Nitrogenase molybdenum iron protein domain"/>
    <property type="match status" value="2"/>
</dbReference>
<dbReference type="SUPFAM" id="SSF53807">
    <property type="entry name" value="Helical backbone' metal receptor"/>
    <property type="match status" value="1"/>
</dbReference>
<dbReference type="KEGG" id="gtl:EP073_01895"/>
<dbReference type="GO" id="GO:0030001">
    <property type="term" value="P:metal ion transport"/>
    <property type="evidence" value="ECO:0007669"/>
    <property type="project" value="InterPro"/>
</dbReference>
<sequence length="313" mass="34935">MRIIAVITGLFMILSASAYAADLKAAVSIIPQKYLADKISGGRFETMAVVGKGSNPHNYEPKPQQMVFISKAQVYFSIDLSFEDVWLEKLLSANKNIRHVDCADPIPRFPVPGEIIEDEDGHEEEHDHEHGEEHGHDHEQGEDEHHHDHSGLDPHIWLSPMNMKIMAKLIAGTFSEIDPAGKSVYDKNLAALLREIDGTDAKIRANLKNVPKDAPFMVFHPSWGYFAREYSLRQVAVEVEGKEPKPAQLKRLIGYAKARGIKVVFVQPQFSKKSAQSIASSIGGEVAEIDPLAYEWSSNLIYVSEVMAKVLKK</sequence>
<dbReference type="PANTHER" id="PTHR42953">
    <property type="entry name" value="HIGH-AFFINITY ZINC UPTAKE SYSTEM PROTEIN ZNUA-RELATED"/>
    <property type="match status" value="1"/>
</dbReference>
<dbReference type="PANTHER" id="PTHR42953:SF3">
    <property type="entry name" value="HIGH-AFFINITY ZINC UPTAKE SYSTEM PROTEIN ZNUA"/>
    <property type="match status" value="1"/>
</dbReference>
<dbReference type="GO" id="GO:0046872">
    <property type="term" value="F:metal ion binding"/>
    <property type="evidence" value="ECO:0007669"/>
    <property type="project" value="InterPro"/>
</dbReference>
<dbReference type="InterPro" id="IPR006127">
    <property type="entry name" value="ZnuA-like"/>
</dbReference>
<name>A0A3R5YXZ3_9BACT</name>
<evidence type="ECO:0000256" key="3">
    <source>
        <dbReference type="ARBA" id="ARBA00022729"/>
    </source>
</evidence>
<reference evidence="6 7" key="1">
    <citation type="submission" date="2019-01" db="EMBL/GenBank/DDBJ databases">
        <title>Geovibrio thiophilus DSM 11263, complete genome.</title>
        <authorList>
            <person name="Spring S."/>
            <person name="Bunk B."/>
            <person name="Sproer C."/>
        </authorList>
    </citation>
    <scope>NUCLEOTIDE SEQUENCE [LARGE SCALE GENOMIC DNA]</scope>
    <source>
        <strain evidence="6 7">DSM 11263</strain>
    </source>
</reference>
<evidence type="ECO:0000256" key="1">
    <source>
        <dbReference type="ARBA" id="ARBA00011028"/>
    </source>
</evidence>
<feature type="signal peptide" evidence="5">
    <location>
        <begin position="1"/>
        <end position="20"/>
    </location>
</feature>
<feature type="chain" id="PRO_5018597439" evidence="5">
    <location>
        <begin position="21"/>
        <end position="313"/>
    </location>
</feature>
<keyword evidence="7" id="KW-1185">Reference proteome</keyword>
<evidence type="ECO:0000313" key="6">
    <source>
        <dbReference type="EMBL" id="QAR32191.1"/>
    </source>
</evidence>
<organism evidence="6 7">
    <name type="scientific">Geovibrio thiophilus</name>
    <dbReference type="NCBI Taxonomy" id="139438"/>
    <lineage>
        <taxon>Bacteria</taxon>
        <taxon>Pseudomonadati</taxon>
        <taxon>Deferribacterota</taxon>
        <taxon>Deferribacteres</taxon>
        <taxon>Deferribacterales</taxon>
        <taxon>Geovibrionaceae</taxon>
        <taxon>Geovibrio</taxon>
    </lineage>
</organism>
<proteinExistence type="inferred from homology"/>
<evidence type="ECO:0000256" key="2">
    <source>
        <dbReference type="ARBA" id="ARBA00022448"/>
    </source>
</evidence>
<dbReference type="OrthoDB" id="9810636at2"/>
<gene>
    <name evidence="6" type="ORF">EP073_01895</name>
</gene>
<feature type="region of interest" description="Disordered" evidence="4">
    <location>
        <begin position="120"/>
        <end position="153"/>
    </location>
</feature>
<dbReference type="Proteomes" id="UP000287502">
    <property type="component" value="Chromosome"/>
</dbReference>
<dbReference type="AlphaFoldDB" id="A0A3R5YXZ3"/>
<dbReference type="Pfam" id="PF01297">
    <property type="entry name" value="ZnuA"/>
    <property type="match status" value="1"/>
</dbReference>
<accession>A0A3R5YXZ3</accession>
<evidence type="ECO:0000313" key="7">
    <source>
        <dbReference type="Proteomes" id="UP000287502"/>
    </source>
</evidence>
<dbReference type="InterPro" id="IPR050492">
    <property type="entry name" value="Bact_metal-bind_prot9"/>
</dbReference>
<evidence type="ECO:0000256" key="4">
    <source>
        <dbReference type="SAM" id="MobiDB-lite"/>
    </source>
</evidence>
<evidence type="ECO:0000256" key="5">
    <source>
        <dbReference type="SAM" id="SignalP"/>
    </source>
</evidence>
<protein>
    <submittedName>
        <fullName evidence="6">Cation ABC transporter substrate-binding protein</fullName>
    </submittedName>
</protein>
<feature type="compositionally biased region" description="Basic and acidic residues" evidence="4">
    <location>
        <begin position="123"/>
        <end position="152"/>
    </location>
</feature>
<dbReference type="EMBL" id="CP035108">
    <property type="protein sequence ID" value="QAR32191.1"/>
    <property type="molecule type" value="Genomic_DNA"/>
</dbReference>
<keyword evidence="2" id="KW-0813">Transport</keyword>
<dbReference type="RefSeq" id="WP_128465478.1">
    <property type="nucleotide sequence ID" value="NZ_CP035108.1"/>
</dbReference>
<comment type="similarity">
    <text evidence="1">Belongs to the bacterial solute-binding protein 9 family.</text>
</comment>